<gene>
    <name evidence="3" type="ORF">LMG7141_01897</name>
</gene>
<dbReference type="Proteomes" id="UP001189616">
    <property type="component" value="Unassembled WGS sequence"/>
</dbReference>
<keyword evidence="4" id="KW-1185">Reference proteome</keyword>
<dbReference type="InterPro" id="IPR008966">
    <property type="entry name" value="Adhesion_dom_sf"/>
</dbReference>
<reference evidence="3 4" key="1">
    <citation type="submission" date="2023-07" db="EMBL/GenBank/DDBJ databases">
        <authorList>
            <person name="Peeters C."/>
        </authorList>
    </citation>
    <scope>NUCLEOTIDE SEQUENCE [LARGE SCALE GENOMIC DNA]</scope>
    <source>
        <strain evidence="3 4">LMG 7141</strain>
    </source>
</reference>
<dbReference type="InterPro" id="IPR036937">
    <property type="entry name" value="Adhesion_dom_fimbrial_sf"/>
</dbReference>
<dbReference type="InterPro" id="IPR000259">
    <property type="entry name" value="Adhesion_dom_fimbrial"/>
</dbReference>
<organism evidence="3 4">
    <name type="scientific">Ralstonia condita</name>
    <dbReference type="NCBI Taxonomy" id="3058600"/>
    <lineage>
        <taxon>Bacteria</taxon>
        <taxon>Pseudomonadati</taxon>
        <taxon>Pseudomonadota</taxon>
        <taxon>Betaproteobacteria</taxon>
        <taxon>Burkholderiales</taxon>
        <taxon>Burkholderiaceae</taxon>
        <taxon>Ralstonia</taxon>
    </lineage>
</organism>
<dbReference type="PANTHER" id="PTHR33420:SF3">
    <property type="entry name" value="FIMBRIAL SUBUNIT ELFA"/>
    <property type="match status" value="1"/>
</dbReference>
<dbReference type="InterPro" id="IPR050263">
    <property type="entry name" value="Bact_Fimbrial_Adh_Pro"/>
</dbReference>
<feature type="domain" description="Fimbrial-type adhesion" evidence="2">
    <location>
        <begin position="115"/>
        <end position="255"/>
    </location>
</feature>
<evidence type="ECO:0000313" key="4">
    <source>
        <dbReference type="Proteomes" id="UP001189616"/>
    </source>
</evidence>
<keyword evidence="1" id="KW-0732">Signal</keyword>
<comment type="caution">
    <text evidence="3">The sequence shown here is derived from an EMBL/GenBank/DDBJ whole genome shotgun (WGS) entry which is preliminary data.</text>
</comment>
<dbReference type="Pfam" id="PF00419">
    <property type="entry name" value="Fimbrial"/>
    <property type="match status" value="1"/>
</dbReference>
<accession>A0ABM9J9L3</accession>
<protein>
    <recommendedName>
        <fullName evidence="2">Fimbrial-type adhesion domain-containing protein</fullName>
    </recommendedName>
</protein>
<dbReference type="PANTHER" id="PTHR33420">
    <property type="entry name" value="FIMBRIAL SUBUNIT ELFA-RELATED"/>
    <property type="match status" value="1"/>
</dbReference>
<dbReference type="Gene3D" id="2.60.40.1090">
    <property type="entry name" value="Fimbrial-type adhesion domain"/>
    <property type="match status" value="1"/>
</dbReference>
<name>A0ABM9J9L3_9RALS</name>
<dbReference type="EMBL" id="CATYWO010000002">
    <property type="protein sequence ID" value="CAJ0787170.1"/>
    <property type="molecule type" value="Genomic_DNA"/>
</dbReference>
<sequence length="256" mass="26936">MNVPTGHSWKCSTSFKAGTINWVGGAASADQKTDEPIGTTGLAWSVNIADMTQATTTWEIDGASTTYWSVTGPLVLRIKKIGQVGADASVPCCVLGYHTVENQITPLTYKTSNTSTVATRSCKTPSVTVKMGDQNEVRGFQGVGTSLSPVRFSIALKECPEGLNKVSYQLNPNSAIVDASRSVVALDAGSTAKGVGVQLLNSAGNPVALKTKLQFAQYDKQGGNFNIPLQAAYYQTANQIVPGTANTSVAFVMGYN</sequence>
<proteinExistence type="predicted"/>
<evidence type="ECO:0000256" key="1">
    <source>
        <dbReference type="ARBA" id="ARBA00022729"/>
    </source>
</evidence>
<evidence type="ECO:0000313" key="3">
    <source>
        <dbReference type="EMBL" id="CAJ0787170.1"/>
    </source>
</evidence>
<dbReference type="RefSeq" id="WP_316657341.1">
    <property type="nucleotide sequence ID" value="NZ_CATYWO010000002.1"/>
</dbReference>
<dbReference type="SUPFAM" id="SSF49401">
    <property type="entry name" value="Bacterial adhesins"/>
    <property type="match status" value="1"/>
</dbReference>
<evidence type="ECO:0000259" key="2">
    <source>
        <dbReference type="Pfam" id="PF00419"/>
    </source>
</evidence>